<name>A0A0U3NWZ1_9MICC</name>
<evidence type="ECO:0000313" key="1">
    <source>
        <dbReference type="EMBL" id="ALV41327.1"/>
    </source>
</evidence>
<accession>A0A0U3NWZ1</accession>
<dbReference type="KEGG" id="psul:AU252_09330"/>
<dbReference type="RefSeq" id="WP_056347896.1">
    <property type="nucleotide sequence ID" value="NZ_CP013747.1"/>
</dbReference>
<reference evidence="1 2" key="1">
    <citation type="submission" date="2015-12" db="EMBL/GenBank/DDBJ databases">
        <authorList>
            <person name="Shamseldin A."/>
            <person name="Moawad H."/>
            <person name="Abd El-Rahim W.M."/>
            <person name="Sadowsky M.J."/>
        </authorList>
    </citation>
    <scope>NUCLEOTIDE SEQUENCE [LARGE SCALE GENOMIC DNA]</scope>
    <source>
        <strain evidence="1 2">Ar51</strain>
    </source>
</reference>
<sequence length="69" mass="7618">MSTPIDRIEIDVASRHLLDEELDAAVRRLQEVALLTGTHGILVTRVAPGRYTATLSDQVPFGMTREQVS</sequence>
<dbReference type="EMBL" id="CP013747">
    <property type="protein sequence ID" value="ALV41327.1"/>
    <property type="molecule type" value="Genomic_DNA"/>
</dbReference>
<proteinExistence type="predicted"/>
<organism evidence="1">
    <name type="scientific">Pseudarthrobacter sulfonivorans</name>
    <dbReference type="NCBI Taxonomy" id="121292"/>
    <lineage>
        <taxon>Bacteria</taxon>
        <taxon>Bacillati</taxon>
        <taxon>Actinomycetota</taxon>
        <taxon>Actinomycetes</taxon>
        <taxon>Micrococcales</taxon>
        <taxon>Micrococcaceae</taxon>
        <taxon>Pseudarthrobacter</taxon>
    </lineage>
</organism>
<dbReference type="STRING" id="121292.AU252_09330"/>
<protein>
    <submittedName>
        <fullName evidence="1">Uncharacterized protein</fullName>
    </submittedName>
</protein>
<evidence type="ECO:0000313" key="2">
    <source>
        <dbReference type="Proteomes" id="UP000065151"/>
    </source>
</evidence>
<dbReference type="AlphaFoldDB" id="A0A0U3NWZ1"/>
<dbReference type="Proteomes" id="UP000065151">
    <property type="component" value="Chromosome"/>
</dbReference>
<gene>
    <name evidence="1" type="ORF">AU252_09330</name>
</gene>